<dbReference type="AlphaFoldDB" id="H0R2J8"/>
<organism evidence="2 3">
    <name type="scientific">Gordonia effusa NBRC 100432</name>
    <dbReference type="NCBI Taxonomy" id="1077974"/>
    <lineage>
        <taxon>Bacteria</taxon>
        <taxon>Bacillati</taxon>
        <taxon>Actinomycetota</taxon>
        <taxon>Actinomycetes</taxon>
        <taxon>Mycobacteriales</taxon>
        <taxon>Gordoniaceae</taxon>
        <taxon>Gordonia</taxon>
    </lineage>
</organism>
<keyword evidence="3" id="KW-1185">Reference proteome</keyword>
<reference evidence="2 3" key="1">
    <citation type="submission" date="2011-12" db="EMBL/GenBank/DDBJ databases">
        <title>Whole genome shotgun sequence of Gordonia effusa NBRC 100432.</title>
        <authorList>
            <person name="Yoshida I."/>
            <person name="Takarada H."/>
            <person name="Hosoyama A."/>
            <person name="Tsuchikane K."/>
            <person name="Katsumata H."/>
            <person name="Yamazaki S."/>
            <person name="Fujita N."/>
        </authorList>
    </citation>
    <scope>NUCLEOTIDE SEQUENCE [LARGE SCALE GENOMIC DNA]</scope>
    <source>
        <strain evidence="2 3">NBRC 100432</strain>
    </source>
</reference>
<comment type="caution">
    <text evidence="2">The sequence shown here is derived from an EMBL/GenBank/DDBJ whole genome shotgun (WGS) entry which is preliminary data.</text>
</comment>
<dbReference type="Gene3D" id="1.10.260.40">
    <property type="entry name" value="lambda repressor-like DNA-binding domains"/>
    <property type="match status" value="1"/>
</dbReference>
<sequence length="265" mass="28912">MTVVTTVQPDVGVLVREWRMRRRLSQLELGLRADVSAKHVSFVETGRARPTRDMLLNLSEHLDIPLRERNEILLAGGFAPAYPEHAMTDIPMAAVASAIAQILQAHLPNPAVVVDRHWTMVDANPAIALLTKGCAAELLEPPINVLRLALHPDGMAPRIANLAQVSAHLIGRLRHQIAVTGDRTLTRLADELETYPAGPGHEMSHSELLVPIQIDTAAGELNLMSTTTVFGAPRDVTVADLAIESFYPADEKTTDLLAQHRIDAE</sequence>
<dbReference type="GO" id="GO:0003677">
    <property type="term" value="F:DNA binding"/>
    <property type="evidence" value="ECO:0007669"/>
    <property type="project" value="UniProtKB-KW"/>
</dbReference>
<dbReference type="CDD" id="cd00093">
    <property type="entry name" value="HTH_XRE"/>
    <property type="match status" value="1"/>
</dbReference>
<accession>H0R2J8</accession>
<dbReference type="Gene3D" id="3.30.450.180">
    <property type="match status" value="1"/>
</dbReference>
<dbReference type="SMART" id="SM00530">
    <property type="entry name" value="HTH_XRE"/>
    <property type="match status" value="1"/>
</dbReference>
<dbReference type="InterPro" id="IPR001387">
    <property type="entry name" value="Cro/C1-type_HTH"/>
</dbReference>
<feature type="domain" description="HTH cro/C1-type" evidence="1">
    <location>
        <begin position="15"/>
        <end position="69"/>
    </location>
</feature>
<dbReference type="Pfam" id="PF01381">
    <property type="entry name" value="HTH_3"/>
    <property type="match status" value="1"/>
</dbReference>
<evidence type="ECO:0000259" key="1">
    <source>
        <dbReference type="PROSITE" id="PS50943"/>
    </source>
</evidence>
<protein>
    <submittedName>
        <fullName evidence="2">Putative Xre family DNA-binding protein</fullName>
    </submittedName>
</protein>
<keyword evidence="2" id="KW-0238">DNA-binding</keyword>
<dbReference type="Pfam" id="PF17765">
    <property type="entry name" value="MLTR_LBD"/>
    <property type="match status" value="1"/>
</dbReference>
<dbReference type="InterPro" id="IPR041413">
    <property type="entry name" value="MLTR_LBD"/>
</dbReference>
<evidence type="ECO:0000313" key="2">
    <source>
        <dbReference type="EMBL" id="GAB19299.1"/>
    </source>
</evidence>
<dbReference type="PROSITE" id="PS50943">
    <property type="entry name" value="HTH_CROC1"/>
    <property type="match status" value="1"/>
</dbReference>
<gene>
    <name evidence="2" type="ORF">GOEFS_080_00110</name>
</gene>
<dbReference type="Proteomes" id="UP000035034">
    <property type="component" value="Unassembled WGS sequence"/>
</dbReference>
<dbReference type="EMBL" id="BAEH01000080">
    <property type="protein sequence ID" value="GAB19299.1"/>
    <property type="molecule type" value="Genomic_DNA"/>
</dbReference>
<proteinExistence type="predicted"/>
<dbReference type="SUPFAM" id="SSF47413">
    <property type="entry name" value="lambda repressor-like DNA-binding domains"/>
    <property type="match status" value="1"/>
</dbReference>
<name>H0R2J8_9ACTN</name>
<dbReference type="InterPro" id="IPR010982">
    <property type="entry name" value="Lambda_DNA-bd_dom_sf"/>
</dbReference>
<dbReference type="PANTHER" id="PTHR35010:SF4">
    <property type="entry name" value="BLL5781 PROTEIN"/>
    <property type="match status" value="1"/>
</dbReference>
<dbReference type="STRING" id="1077974.GOEFS_080_00110"/>
<dbReference type="PANTHER" id="PTHR35010">
    <property type="entry name" value="BLL4672 PROTEIN-RELATED"/>
    <property type="match status" value="1"/>
</dbReference>
<evidence type="ECO:0000313" key="3">
    <source>
        <dbReference type="Proteomes" id="UP000035034"/>
    </source>
</evidence>
<dbReference type="eggNOG" id="COG1396">
    <property type="taxonomic scope" value="Bacteria"/>
</dbReference>